<dbReference type="InterPro" id="IPR013840">
    <property type="entry name" value="DNAligase_N"/>
</dbReference>
<dbReference type="Proteomes" id="UP000516514">
    <property type="component" value="Chromosome"/>
</dbReference>
<reference evidence="18 19" key="1">
    <citation type="submission" date="2020-09" db="EMBL/GenBank/DDBJ databases">
        <title>An Earliest Endosymbiont, Wolbachia massiliensis sp. nov., Strain PL13 From the Bed Bug (Cimex hemipterius), Type strain of a New supergroup T.</title>
        <authorList>
            <person name="Laidoudi Y."/>
            <person name="Levasseur A."/>
            <person name="Medkour H."/>
            <person name="Maaloum M."/>
            <person name="BenKhedher M."/>
            <person name="Sambou M."/>
            <person name="Bassene H."/>
            <person name="Davoust B."/>
            <person name="Fenollar F."/>
            <person name="Raoult D."/>
            <person name="Mediannikov O."/>
        </authorList>
    </citation>
    <scope>NUCLEOTIDE SEQUENCE [LARGE SCALE GENOMIC DNA]</scope>
    <source>
        <strain evidence="18 19">PL13</strain>
    </source>
</reference>
<feature type="domain" description="BRCT" evidence="17">
    <location>
        <begin position="602"/>
        <end position="684"/>
    </location>
</feature>
<organism evidence="18 19">
    <name type="scientific">Candidatus Wolbachia massiliensis</name>
    <dbReference type="NCBI Taxonomy" id="1845000"/>
    <lineage>
        <taxon>Bacteria</taxon>
        <taxon>Pseudomonadati</taxon>
        <taxon>Pseudomonadota</taxon>
        <taxon>Alphaproteobacteria</taxon>
        <taxon>Rickettsiales</taxon>
        <taxon>Anaplasmataceae</taxon>
        <taxon>Wolbachieae</taxon>
        <taxon>Wolbachia</taxon>
    </lineage>
</organism>
<keyword evidence="8 15" id="KW-0862">Zinc</keyword>
<dbReference type="Gene3D" id="3.40.50.10190">
    <property type="entry name" value="BRCT domain"/>
    <property type="match status" value="1"/>
</dbReference>
<dbReference type="PROSITE" id="PS50172">
    <property type="entry name" value="BRCT"/>
    <property type="match status" value="1"/>
</dbReference>
<dbReference type="SUPFAM" id="SSF56091">
    <property type="entry name" value="DNA ligase/mRNA capping enzyme, catalytic domain"/>
    <property type="match status" value="1"/>
</dbReference>
<dbReference type="InterPro" id="IPR013839">
    <property type="entry name" value="DNAligase_adenylation"/>
</dbReference>
<dbReference type="NCBIfam" id="NF005932">
    <property type="entry name" value="PRK07956.1"/>
    <property type="match status" value="1"/>
</dbReference>
<keyword evidence="19" id="KW-1185">Reference proteome</keyword>
<evidence type="ECO:0000256" key="16">
    <source>
        <dbReference type="RuleBase" id="RU000618"/>
    </source>
</evidence>
<comment type="catalytic activity">
    <reaction evidence="13 15 16">
        <text>NAD(+) + (deoxyribonucleotide)n-3'-hydroxyl + 5'-phospho-(deoxyribonucleotide)m = (deoxyribonucleotide)n+m + AMP + beta-nicotinamide D-nucleotide.</text>
        <dbReference type="EC" id="6.5.1.2"/>
    </reaction>
</comment>
<proteinExistence type="inferred from homology"/>
<keyword evidence="7 15" id="KW-0227">DNA damage</keyword>
<dbReference type="Gene3D" id="2.40.50.140">
    <property type="entry name" value="Nucleic acid-binding proteins"/>
    <property type="match status" value="1"/>
</dbReference>
<evidence type="ECO:0000256" key="6">
    <source>
        <dbReference type="ARBA" id="ARBA00022723"/>
    </source>
</evidence>
<evidence type="ECO:0000256" key="3">
    <source>
        <dbReference type="ARBA" id="ARBA00013308"/>
    </source>
</evidence>
<feature type="binding site" evidence="15">
    <location>
        <position position="277"/>
    </location>
    <ligand>
        <name>NAD(+)</name>
        <dbReference type="ChEBI" id="CHEBI:57540"/>
    </ligand>
</feature>
<dbReference type="AlphaFoldDB" id="A0A7L7YQ54"/>
<name>A0A7L7YQ54_9RICK</name>
<evidence type="ECO:0000256" key="9">
    <source>
        <dbReference type="ARBA" id="ARBA00022842"/>
    </source>
</evidence>
<dbReference type="SUPFAM" id="SSF52113">
    <property type="entry name" value="BRCT domain"/>
    <property type="match status" value="1"/>
</dbReference>
<dbReference type="GO" id="GO:0003911">
    <property type="term" value="F:DNA ligase (NAD+) activity"/>
    <property type="evidence" value="ECO:0007669"/>
    <property type="project" value="UniProtKB-UniRule"/>
</dbReference>
<dbReference type="PIRSF" id="PIRSF001604">
    <property type="entry name" value="LigA"/>
    <property type="match status" value="1"/>
</dbReference>
<evidence type="ECO:0000256" key="5">
    <source>
        <dbReference type="ARBA" id="ARBA00022705"/>
    </source>
</evidence>
<dbReference type="Gene3D" id="3.30.470.30">
    <property type="entry name" value="DNA ligase/mRNA capping enzyme"/>
    <property type="match status" value="1"/>
</dbReference>
<keyword evidence="6 15" id="KW-0479">Metal-binding</keyword>
<comment type="similarity">
    <text evidence="14 15">Belongs to the NAD-dependent DNA ligase family. LigA subfamily.</text>
</comment>
<dbReference type="GO" id="GO:0006260">
    <property type="term" value="P:DNA replication"/>
    <property type="evidence" value="ECO:0007669"/>
    <property type="project" value="UniProtKB-KW"/>
</dbReference>
<feature type="binding site" evidence="15">
    <location>
        <position position="170"/>
    </location>
    <ligand>
        <name>NAD(+)</name>
        <dbReference type="ChEBI" id="CHEBI:57540"/>
    </ligand>
</feature>
<comment type="function">
    <text evidence="1 15">DNA ligase that catalyzes the formation of phosphodiester linkages between 5'-phosphoryl and 3'-hydroxyl groups in double-stranded DNA using NAD as a coenzyme and as the energy source for the reaction. It is essential for DNA replication and repair of damaged DNA.</text>
</comment>
<dbReference type="InterPro" id="IPR018239">
    <property type="entry name" value="DNA_ligase_AS"/>
</dbReference>
<dbReference type="EC" id="6.5.1.2" evidence="2 15"/>
<evidence type="ECO:0000256" key="13">
    <source>
        <dbReference type="ARBA" id="ARBA00034005"/>
    </source>
</evidence>
<dbReference type="InterPro" id="IPR010994">
    <property type="entry name" value="RuvA_2-like"/>
</dbReference>
<evidence type="ECO:0000256" key="11">
    <source>
        <dbReference type="ARBA" id="ARBA00023204"/>
    </source>
</evidence>
<evidence type="ECO:0000256" key="10">
    <source>
        <dbReference type="ARBA" id="ARBA00023027"/>
    </source>
</evidence>
<keyword evidence="12 15" id="KW-0464">Manganese</keyword>
<dbReference type="SMART" id="SM00532">
    <property type="entry name" value="LIGANc"/>
    <property type="match status" value="1"/>
</dbReference>
<dbReference type="InterPro" id="IPR012340">
    <property type="entry name" value="NA-bd_OB-fold"/>
</dbReference>
<evidence type="ECO:0000256" key="12">
    <source>
        <dbReference type="ARBA" id="ARBA00023211"/>
    </source>
</evidence>
<dbReference type="InterPro" id="IPR033136">
    <property type="entry name" value="DNA_ligase_CS"/>
</dbReference>
<evidence type="ECO:0000256" key="8">
    <source>
        <dbReference type="ARBA" id="ARBA00022833"/>
    </source>
</evidence>
<dbReference type="PROSITE" id="PS01056">
    <property type="entry name" value="DNA_LIGASE_N2"/>
    <property type="match status" value="1"/>
</dbReference>
<evidence type="ECO:0000259" key="17">
    <source>
        <dbReference type="PROSITE" id="PS50172"/>
    </source>
</evidence>
<feature type="active site" description="N6-AMP-lysine intermediate" evidence="15">
    <location>
        <position position="114"/>
    </location>
</feature>
<comment type="caution">
    <text evidence="15">Lacks conserved residue(s) required for the propagation of feature annotation.</text>
</comment>
<dbReference type="InterPro" id="IPR004150">
    <property type="entry name" value="NAD_DNA_ligase_OB"/>
</dbReference>
<dbReference type="KEGG" id="wms:ID128_05005"/>
<dbReference type="CDD" id="cd17748">
    <property type="entry name" value="BRCT_DNA_ligase_like"/>
    <property type="match status" value="1"/>
</dbReference>
<evidence type="ECO:0000256" key="2">
    <source>
        <dbReference type="ARBA" id="ARBA00012722"/>
    </source>
</evidence>
<feature type="binding site" evidence="15">
    <location>
        <begin position="35"/>
        <end position="39"/>
    </location>
    <ligand>
        <name>NAD(+)</name>
        <dbReference type="ChEBI" id="CHEBI:57540"/>
    </ligand>
</feature>
<dbReference type="CDD" id="cd00114">
    <property type="entry name" value="LIGANc"/>
    <property type="match status" value="1"/>
</dbReference>
<keyword evidence="4 15" id="KW-0436">Ligase</keyword>
<dbReference type="FunFam" id="2.40.50.140:FF:000012">
    <property type="entry name" value="DNA ligase"/>
    <property type="match status" value="1"/>
</dbReference>
<keyword evidence="11 15" id="KW-0234">DNA repair</keyword>
<dbReference type="InterPro" id="IPR001357">
    <property type="entry name" value="BRCT_dom"/>
</dbReference>
<dbReference type="SUPFAM" id="SSF50249">
    <property type="entry name" value="Nucleic acid-binding proteins"/>
    <property type="match status" value="1"/>
</dbReference>
<dbReference type="GO" id="GO:0046872">
    <property type="term" value="F:metal ion binding"/>
    <property type="evidence" value="ECO:0007669"/>
    <property type="project" value="UniProtKB-KW"/>
</dbReference>
<dbReference type="HAMAP" id="MF_01588">
    <property type="entry name" value="DNA_ligase_A"/>
    <property type="match status" value="1"/>
</dbReference>
<feature type="binding site" evidence="15">
    <location>
        <position position="112"/>
    </location>
    <ligand>
        <name>NAD(+)</name>
        <dbReference type="ChEBI" id="CHEBI:57540"/>
    </ligand>
</feature>
<feature type="binding site" evidence="15">
    <location>
        <position position="301"/>
    </location>
    <ligand>
        <name>NAD(+)</name>
        <dbReference type="ChEBI" id="CHEBI:57540"/>
    </ligand>
</feature>
<evidence type="ECO:0000313" key="19">
    <source>
        <dbReference type="Proteomes" id="UP000516514"/>
    </source>
</evidence>
<sequence length="684" mass="76244">MTDSEKMTEELTKLRDQISYHDILYHQKSKPEITDAEYDELKRRLAEIEAQLPGVGVTQNSVGAAPDERFSKVEHQEPMLSLENAYDEQGVERFLSKIKRFLIEDEIEILCEPKIDGLSFSAIYEDGRFVKAATRGDGFVGEDVTHNVATIKGFPKILPGIKGRLEIRGEIYISNSDFLELNENNEFANPRNAAAGSLKQLDANVTAGRPLKYFAYSLIGGAEKSQSEILNKLEMLGFCINEHQSLTSSLDGMLEFYNKIYNCRYNLDYDIDGIVYKVNNLVLQNRLGSTHKAPRSALAYKFSAVYAKTKLNKIFIQVGRTGVLTPVADLVPVNIGGVLVSRASLHNQDEIKRKDIREGDIVTIKRAGDVIPQIVRVDQGSRHASAPEFVFPKVCPECGGKVQIDGAATRCSEEFTCKAQIIGKLKHFVSKDAFDIVGLGEKQIKFFYDLGLIKKISDIFVLEKRLSEFNLEKQPGWGKKSIANLLGSIQSKRVIALNRFIFSLGIRFIGQVAAELLTNYYVSYDNWYNSMIKLLSDDTKLVDTDGVIEKVAKSFVNELVGIDGIGKEAAESLKSFFSKEYNIKMLSDLTNCLQILPANTDSSGSVLNNKIVVFTGKLLTMSRGEAKVKAKTLGARVSLNISAKTDYLIAGKDPGSKYKKAVELGVKILDEDQWYEMINSEMSK</sequence>
<dbReference type="InterPro" id="IPR001679">
    <property type="entry name" value="DNA_ligase"/>
</dbReference>
<evidence type="ECO:0000256" key="14">
    <source>
        <dbReference type="ARBA" id="ARBA00060881"/>
    </source>
</evidence>
<dbReference type="Gene3D" id="6.20.10.30">
    <property type="match status" value="1"/>
</dbReference>
<evidence type="ECO:0000256" key="1">
    <source>
        <dbReference type="ARBA" id="ARBA00004067"/>
    </source>
</evidence>
<comment type="cofactor">
    <cofactor evidence="15">
        <name>Mg(2+)</name>
        <dbReference type="ChEBI" id="CHEBI:18420"/>
    </cofactor>
    <cofactor evidence="15">
        <name>Mn(2+)</name>
        <dbReference type="ChEBI" id="CHEBI:29035"/>
    </cofactor>
</comment>
<dbReference type="PROSITE" id="PS01055">
    <property type="entry name" value="DNA_LIGASE_N1"/>
    <property type="match status" value="1"/>
</dbReference>
<keyword evidence="5 15" id="KW-0235">DNA replication</keyword>
<dbReference type="Pfam" id="PF01653">
    <property type="entry name" value="DNA_ligase_aden"/>
    <property type="match status" value="1"/>
</dbReference>
<feature type="binding site" evidence="15">
    <location>
        <position position="395"/>
    </location>
    <ligand>
        <name>Zn(2+)</name>
        <dbReference type="ChEBI" id="CHEBI:29105"/>
    </ligand>
</feature>
<dbReference type="Gene3D" id="1.10.150.20">
    <property type="entry name" value="5' to 3' exonuclease, C-terminal subdomain"/>
    <property type="match status" value="2"/>
</dbReference>
<dbReference type="GO" id="GO:0006281">
    <property type="term" value="P:DNA repair"/>
    <property type="evidence" value="ECO:0007669"/>
    <property type="project" value="UniProtKB-KW"/>
</dbReference>
<dbReference type="EMBL" id="CP061738">
    <property type="protein sequence ID" value="QOD38139.1"/>
    <property type="molecule type" value="Genomic_DNA"/>
</dbReference>
<keyword evidence="9 15" id="KW-0460">Magnesium</keyword>
<evidence type="ECO:0000256" key="4">
    <source>
        <dbReference type="ARBA" id="ARBA00022598"/>
    </source>
</evidence>
<evidence type="ECO:0000256" key="7">
    <source>
        <dbReference type="ARBA" id="ARBA00022763"/>
    </source>
</evidence>
<evidence type="ECO:0000313" key="18">
    <source>
        <dbReference type="EMBL" id="QOD38139.1"/>
    </source>
</evidence>
<dbReference type="SMART" id="SM00292">
    <property type="entry name" value="BRCT"/>
    <property type="match status" value="1"/>
</dbReference>
<dbReference type="Pfam" id="PF00533">
    <property type="entry name" value="BRCT"/>
    <property type="match status" value="1"/>
</dbReference>
<feature type="binding site" evidence="15">
    <location>
        <position position="398"/>
    </location>
    <ligand>
        <name>Zn(2+)</name>
        <dbReference type="ChEBI" id="CHEBI:29105"/>
    </ligand>
</feature>
<accession>A0A7L7YQ54</accession>
<evidence type="ECO:0000256" key="15">
    <source>
        <dbReference type="HAMAP-Rule" id="MF_01588"/>
    </source>
</evidence>
<dbReference type="SUPFAM" id="SSF47781">
    <property type="entry name" value="RuvA domain 2-like"/>
    <property type="match status" value="1"/>
</dbReference>
<dbReference type="Gene3D" id="1.10.287.610">
    <property type="entry name" value="Helix hairpin bin"/>
    <property type="match status" value="1"/>
</dbReference>
<feature type="binding site" evidence="15">
    <location>
        <begin position="81"/>
        <end position="82"/>
    </location>
    <ligand>
        <name>NAD(+)</name>
        <dbReference type="ChEBI" id="CHEBI:57540"/>
    </ligand>
</feature>
<gene>
    <name evidence="15 18" type="primary">ligA</name>
    <name evidence="18" type="ORF">ID128_05005</name>
</gene>
<dbReference type="NCBIfam" id="TIGR00575">
    <property type="entry name" value="dnlj"/>
    <property type="match status" value="1"/>
</dbReference>
<dbReference type="Pfam" id="PF03120">
    <property type="entry name" value="OB_DNA_ligase"/>
    <property type="match status" value="1"/>
</dbReference>
<dbReference type="InterPro" id="IPR036420">
    <property type="entry name" value="BRCT_dom_sf"/>
</dbReference>
<protein>
    <recommendedName>
        <fullName evidence="3 15">DNA ligase</fullName>
        <ecNumber evidence="2 15">6.5.1.2</ecNumber>
    </recommendedName>
    <alternativeName>
        <fullName evidence="15">Polydeoxyribonucleotide synthase [NAD(+)]</fullName>
    </alternativeName>
</protein>
<dbReference type="RefSeq" id="WP_191110953.1">
    <property type="nucleotide sequence ID" value="NZ_CP061738.1"/>
</dbReference>
<feature type="binding site" evidence="15">
    <location>
        <position position="417"/>
    </location>
    <ligand>
        <name>Zn(2+)</name>
        <dbReference type="ChEBI" id="CHEBI:29105"/>
    </ligand>
</feature>
<keyword evidence="10 15" id="KW-0520">NAD</keyword>
<feature type="binding site" evidence="15">
    <location>
        <position position="135"/>
    </location>
    <ligand>
        <name>NAD(+)</name>
        <dbReference type="ChEBI" id="CHEBI:57540"/>
    </ligand>
</feature>